<protein>
    <submittedName>
        <fullName evidence="7">Mono/diheme cytochrome c family protein</fullName>
    </submittedName>
</protein>
<evidence type="ECO:0000256" key="5">
    <source>
        <dbReference type="SAM" id="Phobius"/>
    </source>
</evidence>
<dbReference type="Pfam" id="PF13442">
    <property type="entry name" value="Cytochrome_CBB3"/>
    <property type="match status" value="1"/>
</dbReference>
<evidence type="ECO:0000256" key="2">
    <source>
        <dbReference type="ARBA" id="ARBA00022723"/>
    </source>
</evidence>
<gene>
    <name evidence="7" type="ORF">HDF16_004098</name>
</gene>
<dbReference type="PROSITE" id="PS51007">
    <property type="entry name" value="CYTC"/>
    <property type="match status" value="1"/>
</dbReference>
<name>A0A7W8E6L5_9BACT</name>
<dbReference type="AlphaFoldDB" id="A0A7W8E6L5"/>
<evidence type="ECO:0000256" key="3">
    <source>
        <dbReference type="ARBA" id="ARBA00023004"/>
    </source>
</evidence>
<feature type="transmembrane region" description="Helical" evidence="5">
    <location>
        <begin position="12"/>
        <end position="32"/>
    </location>
</feature>
<keyword evidence="3 4" id="KW-0408">Iron</keyword>
<proteinExistence type="predicted"/>
<feature type="domain" description="Cytochrome c" evidence="6">
    <location>
        <begin position="76"/>
        <end position="168"/>
    </location>
</feature>
<dbReference type="InterPro" id="IPR036909">
    <property type="entry name" value="Cyt_c-like_dom_sf"/>
</dbReference>
<dbReference type="SUPFAM" id="SSF46626">
    <property type="entry name" value="Cytochrome c"/>
    <property type="match status" value="1"/>
</dbReference>
<comment type="caution">
    <text evidence="7">The sequence shown here is derived from an EMBL/GenBank/DDBJ whole genome shotgun (WGS) entry which is preliminary data.</text>
</comment>
<evidence type="ECO:0000313" key="8">
    <source>
        <dbReference type="Proteomes" id="UP000540989"/>
    </source>
</evidence>
<keyword evidence="1 4" id="KW-0349">Heme</keyword>
<evidence type="ECO:0000256" key="1">
    <source>
        <dbReference type="ARBA" id="ARBA00022617"/>
    </source>
</evidence>
<accession>A0A7W8E6L5</accession>
<dbReference type="GO" id="GO:0046872">
    <property type="term" value="F:metal ion binding"/>
    <property type="evidence" value="ECO:0007669"/>
    <property type="project" value="UniProtKB-KW"/>
</dbReference>
<keyword evidence="5" id="KW-0472">Membrane</keyword>
<dbReference type="GO" id="GO:0009055">
    <property type="term" value="F:electron transfer activity"/>
    <property type="evidence" value="ECO:0007669"/>
    <property type="project" value="InterPro"/>
</dbReference>
<keyword evidence="5" id="KW-1133">Transmembrane helix</keyword>
<dbReference type="GO" id="GO:0020037">
    <property type="term" value="F:heme binding"/>
    <property type="evidence" value="ECO:0007669"/>
    <property type="project" value="InterPro"/>
</dbReference>
<keyword evidence="8" id="KW-1185">Reference proteome</keyword>
<dbReference type="Gene3D" id="1.10.760.10">
    <property type="entry name" value="Cytochrome c-like domain"/>
    <property type="match status" value="1"/>
</dbReference>
<dbReference type="Proteomes" id="UP000540989">
    <property type="component" value="Unassembled WGS sequence"/>
</dbReference>
<dbReference type="RefSeq" id="WP_184220670.1">
    <property type="nucleotide sequence ID" value="NZ_JACHIP010000005.1"/>
</dbReference>
<evidence type="ECO:0000259" key="6">
    <source>
        <dbReference type="PROSITE" id="PS51007"/>
    </source>
</evidence>
<evidence type="ECO:0000256" key="4">
    <source>
        <dbReference type="PROSITE-ProRule" id="PRU00433"/>
    </source>
</evidence>
<dbReference type="InterPro" id="IPR009056">
    <property type="entry name" value="Cyt_c-like_dom"/>
</dbReference>
<keyword evidence="5" id="KW-0812">Transmembrane</keyword>
<keyword evidence="2 4" id="KW-0479">Metal-binding</keyword>
<dbReference type="EMBL" id="JACHIP010000005">
    <property type="protein sequence ID" value="MBB5059375.1"/>
    <property type="molecule type" value="Genomic_DNA"/>
</dbReference>
<evidence type="ECO:0000313" key="7">
    <source>
        <dbReference type="EMBL" id="MBB5059375.1"/>
    </source>
</evidence>
<organism evidence="7 8">
    <name type="scientific">Granulicella aggregans</name>
    <dbReference type="NCBI Taxonomy" id="474949"/>
    <lineage>
        <taxon>Bacteria</taxon>
        <taxon>Pseudomonadati</taxon>
        <taxon>Acidobacteriota</taxon>
        <taxon>Terriglobia</taxon>
        <taxon>Terriglobales</taxon>
        <taxon>Acidobacteriaceae</taxon>
        <taxon>Granulicella</taxon>
    </lineage>
</organism>
<reference evidence="7 8" key="1">
    <citation type="submission" date="2020-08" db="EMBL/GenBank/DDBJ databases">
        <title>Genomic Encyclopedia of Type Strains, Phase IV (KMG-V): Genome sequencing to study the core and pangenomes of soil and plant-associated prokaryotes.</title>
        <authorList>
            <person name="Whitman W."/>
        </authorList>
    </citation>
    <scope>NUCLEOTIDE SEQUENCE [LARGE SCALE GENOMIC DNA]</scope>
    <source>
        <strain evidence="7 8">M8UP14</strain>
    </source>
</reference>
<sequence>MEASKNWSGIVTYGFIGFLLAFPCIAGAAYVYMRYGRPPVATADKPFPDEKTLVHIPLNARIDRELVKAPFSPTASDLTSGAVVYVAHCAVCHGTPNHDSSFGKWEYPTSPQLWTKHPNGVVGVSDDAPNVSYWKVDNGIRLTGMPSFQYILTTDQMWQVSFLIAQADRPVSPAITSIFATANEHHGSESASGAP</sequence>